<name>A0A0F9UMB7_9ZZZZ</name>
<evidence type="ECO:0000256" key="1">
    <source>
        <dbReference type="SAM" id="Phobius"/>
    </source>
</evidence>
<dbReference type="EMBL" id="LAZR01000913">
    <property type="protein sequence ID" value="KKN54753.1"/>
    <property type="molecule type" value="Genomic_DNA"/>
</dbReference>
<feature type="transmembrane region" description="Helical" evidence="1">
    <location>
        <begin position="79"/>
        <end position="99"/>
    </location>
</feature>
<keyword evidence="1" id="KW-1133">Transmembrane helix</keyword>
<feature type="transmembrane region" description="Helical" evidence="1">
    <location>
        <begin position="16"/>
        <end position="41"/>
    </location>
</feature>
<organism evidence="2">
    <name type="scientific">marine sediment metagenome</name>
    <dbReference type="NCBI Taxonomy" id="412755"/>
    <lineage>
        <taxon>unclassified sequences</taxon>
        <taxon>metagenomes</taxon>
        <taxon>ecological metagenomes</taxon>
    </lineage>
</organism>
<keyword evidence="1" id="KW-0812">Transmembrane</keyword>
<reference evidence="2" key="1">
    <citation type="journal article" date="2015" name="Nature">
        <title>Complex archaea that bridge the gap between prokaryotes and eukaryotes.</title>
        <authorList>
            <person name="Spang A."/>
            <person name="Saw J.H."/>
            <person name="Jorgensen S.L."/>
            <person name="Zaremba-Niedzwiedzka K."/>
            <person name="Martijn J."/>
            <person name="Lind A.E."/>
            <person name="van Eijk R."/>
            <person name="Schleper C."/>
            <person name="Guy L."/>
            <person name="Ettema T.J."/>
        </authorList>
    </citation>
    <scope>NUCLEOTIDE SEQUENCE</scope>
</reference>
<gene>
    <name evidence="2" type="ORF">LCGC14_0589050</name>
</gene>
<comment type="caution">
    <text evidence="2">The sequence shown here is derived from an EMBL/GenBank/DDBJ whole genome shotgun (WGS) entry which is preliminary data.</text>
</comment>
<keyword evidence="1" id="KW-0472">Membrane</keyword>
<protein>
    <submittedName>
        <fullName evidence="2">Uncharacterized protein</fullName>
    </submittedName>
</protein>
<dbReference type="AlphaFoldDB" id="A0A0F9UMB7"/>
<accession>A0A0F9UMB7</accession>
<proteinExistence type="predicted"/>
<evidence type="ECO:0000313" key="2">
    <source>
        <dbReference type="EMBL" id="KKN54753.1"/>
    </source>
</evidence>
<sequence length="108" mass="11012">MNLLDMFKTKNKRGQAIATIFVGGVGGAIAFGVLVISLSLIGQVLTQQQDSQVTGSAAANITGQGLTGILNVGNLVPTMGLVFGIVLVLGLLVGLLFLFGTGRVGGRR</sequence>